<feature type="compositionally biased region" description="Basic and acidic residues" evidence="1">
    <location>
        <begin position="147"/>
        <end position="186"/>
    </location>
</feature>
<gene>
    <name evidence="2" type="ORF">Tci_567725</name>
</gene>
<feature type="region of interest" description="Disordered" evidence="1">
    <location>
        <begin position="146"/>
        <end position="210"/>
    </location>
</feature>
<name>A0A699IY84_TANCI</name>
<organism evidence="2">
    <name type="scientific">Tanacetum cinerariifolium</name>
    <name type="common">Dalmatian daisy</name>
    <name type="synonym">Chrysanthemum cinerariifolium</name>
    <dbReference type="NCBI Taxonomy" id="118510"/>
    <lineage>
        <taxon>Eukaryota</taxon>
        <taxon>Viridiplantae</taxon>
        <taxon>Streptophyta</taxon>
        <taxon>Embryophyta</taxon>
        <taxon>Tracheophyta</taxon>
        <taxon>Spermatophyta</taxon>
        <taxon>Magnoliopsida</taxon>
        <taxon>eudicotyledons</taxon>
        <taxon>Gunneridae</taxon>
        <taxon>Pentapetalae</taxon>
        <taxon>asterids</taxon>
        <taxon>campanulids</taxon>
        <taxon>Asterales</taxon>
        <taxon>Asteraceae</taxon>
        <taxon>Asteroideae</taxon>
        <taxon>Anthemideae</taxon>
        <taxon>Anthemidinae</taxon>
        <taxon>Tanacetum</taxon>
    </lineage>
</organism>
<comment type="caution">
    <text evidence="2">The sequence shown here is derived from an EMBL/GenBank/DDBJ whole genome shotgun (WGS) entry which is preliminary data.</text>
</comment>
<proteinExistence type="predicted"/>
<feature type="compositionally biased region" description="Polar residues" evidence="1">
    <location>
        <begin position="191"/>
        <end position="207"/>
    </location>
</feature>
<accession>A0A699IY84</accession>
<protein>
    <submittedName>
        <fullName evidence="2">Uncharacterized protein</fullName>
    </submittedName>
</protein>
<evidence type="ECO:0000256" key="1">
    <source>
        <dbReference type="SAM" id="MobiDB-lite"/>
    </source>
</evidence>
<sequence>MDHRINEAVKVAIQIQSDRIRNEAQAENDEFLMTIDENMQKIIKEQVKEQVKVQVSKILPKIKQTVNEYLEAEVLTQSSNSSKTSYAVTADLLEMELKKILIKKMEGNKSIHRSNEQRNLYKALVEAYESDKIILNTYGDTVTLKRRHDDDADRDEEPSARSDRGSKRRREGKEPKSASAPKEKATRSTRKSTQGSKSRQTSASESATAEEPIIQPWIKELAKQSDSRSSFNELMDTPVDFSAFLMNRLKVDTLNPELLACPTYELMKGSCKSLVELEFFLEEVYKATTYQLNWVNPEGQQYPHNLLKPLPLIPNNRGRHVIPFDHFINNNLEYLRGGALRHKYTTSITKTKAADYGHIKDDDNLYKFKEGDFKRLLIQDIENMLLLLVQGKLTNLTVEERFAFNVSLRMFTRSIVIQRHVEDLQLSVKSYQKKLNLTRPDTNHSDLKRKEAYIDYSNPRGFIYQNKDKQNRLMRIDELHKFSDGTLTDVRTALDDRLKRIRMKYLPQSIWRKSDKDRAVAMI</sequence>
<reference evidence="2" key="1">
    <citation type="journal article" date="2019" name="Sci. Rep.">
        <title>Draft genome of Tanacetum cinerariifolium, the natural source of mosquito coil.</title>
        <authorList>
            <person name="Yamashiro T."/>
            <person name="Shiraishi A."/>
            <person name="Satake H."/>
            <person name="Nakayama K."/>
        </authorList>
    </citation>
    <scope>NUCLEOTIDE SEQUENCE</scope>
</reference>
<dbReference type="AlphaFoldDB" id="A0A699IY84"/>
<dbReference type="EMBL" id="BKCJ010347556">
    <property type="protein sequence ID" value="GEZ95752.1"/>
    <property type="molecule type" value="Genomic_DNA"/>
</dbReference>
<evidence type="ECO:0000313" key="2">
    <source>
        <dbReference type="EMBL" id="GEZ95752.1"/>
    </source>
</evidence>